<gene>
    <name evidence="1" type="ORF">V6N11_035333</name>
</gene>
<proteinExistence type="predicted"/>
<reference evidence="1 2" key="1">
    <citation type="journal article" date="2024" name="G3 (Bethesda)">
        <title>Genome assembly of Hibiscus sabdariffa L. provides insights into metabolisms of medicinal natural products.</title>
        <authorList>
            <person name="Kim T."/>
        </authorList>
    </citation>
    <scope>NUCLEOTIDE SEQUENCE [LARGE SCALE GENOMIC DNA]</scope>
    <source>
        <strain evidence="1">TK-2024</strain>
        <tissue evidence="1">Old leaves</tissue>
    </source>
</reference>
<keyword evidence="2" id="KW-1185">Reference proteome</keyword>
<comment type="caution">
    <text evidence="1">The sequence shown here is derived from an EMBL/GenBank/DDBJ whole genome shotgun (WGS) entry which is preliminary data.</text>
</comment>
<dbReference type="Proteomes" id="UP001396334">
    <property type="component" value="Unassembled WGS sequence"/>
</dbReference>
<sequence length="83" mass="9192">MKLSFSPSHYLESNFTGDTPKSYEKAIEPSWVFATVHLSSGFELMGVTGVVSNRLWNRIDFWGAGVFDEGANENDEGGELSML</sequence>
<organism evidence="1 2">
    <name type="scientific">Hibiscus sabdariffa</name>
    <name type="common">roselle</name>
    <dbReference type="NCBI Taxonomy" id="183260"/>
    <lineage>
        <taxon>Eukaryota</taxon>
        <taxon>Viridiplantae</taxon>
        <taxon>Streptophyta</taxon>
        <taxon>Embryophyta</taxon>
        <taxon>Tracheophyta</taxon>
        <taxon>Spermatophyta</taxon>
        <taxon>Magnoliopsida</taxon>
        <taxon>eudicotyledons</taxon>
        <taxon>Gunneridae</taxon>
        <taxon>Pentapetalae</taxon>
        <taxon>rosids</taxon>
        <taxon>malvids</taxon>
        <taxon>Malvales</taxon>
        <taxon>Malvaceae</taxon>
        <taxon>Malvoideae</taxon>
        <taxon>Hibiscus</taxon>
    </lineage>
</organism>
<evidence type="ECO:0000313" key="1">
    <source>
        <dbReference type="EMBL" id="KAK9006290.1"/>
    </source>
</evidence>
<accession>A0ABR2R0F7</accession>
<protein>
    <submittedName>
        <fullName evidence="1">Uncharacterized protein</fullName>
    </submittedName>
</protein>
<name>A0ABR2R0F7_9ROSI</name>
<dbReference type="EMBL" id="JBBPBN010000029">
    <property type="protein sequence ID" value="KAK9006290.1"/>
    <property type="molecule type" value="Genomic_DNA"/>
</dbReference>
<evidence type="ECO:0000313" key="2">
    <source>
        <dbReference type="Proteomes" id="UP001396334"/>
    </source>
</evidence>